<dbReference type="Proteomes" id="UP000582837">
    <property type="component" value="Unassembled WGS sequence"/>
</dbReference>
<dbReference type="RefSeq" id="WP_170034339.1">
    <property type="nucleotide sequence ID" value="NZ_JABDTL010000001.1"/>
</dbReference>
<dbReference type="PROSITE" id="PS51257">
    <property type="entry name" value="PROKAR_LIPOPROTEIN"/>
    <property type="match status" value="1"/>
</dbReference>
<dbReference type="Gene3D" id="3.40.30.10">
    <property type="entry name" value="Glutaredoxin"/>
    <property type="match status" value="1"/>
</dbReference>
<dbReference type="InterPro" id="IPR036249">
    <property type="entry name" value="Thioredoxin-like_sf"/>
</dbReference>
<dbReference type="PROSITE" id="PS51352">
    <property type="entry name" value="THIOREDOXIN_2"/>
    <property type="match status" value="1"/>
</dbReference>
<organism evidence="8 9">
    <name type="scientific">Longimicrobium terrae</name>
    <dbReference type="NCBI Taxonomy" id="1639882"/>
    <lineage>
        <taxon>Bacteria</taxon>
        <taxon>Pseudomonadati</taxon>
        <taxon>Gemmatimonadota</taxon>
        <taxon>Longimicrobiia</taxon>
        <taxon>Longimicrobiales</taxon>
        <taxon>Longimicrobiaceae</taxon>
        <taxon>Longimicrobium</taxon>
    </lineage>
</organism>
<reference evidence="8 9" key="1">
    <citation type="submission" date="2020-08" db="EMBL/GenBank/DDBJ databases">
        <title>Genomic Encyclopedia of Type Strains, Phase IV (KMG-IV): sequencing the most valuable type-strain genomes for metagenomic binning, comparative biology and taxonomic classification.</title>
        <authorList>
            <person name="Goeker M."/>
        </authorList>
    </citation>
    <scope>NUCLEOTIDE SEQUENCE [LARGE SCALE GENOMIC DNA]</scope>
    <source>
        <strain evidence="8 9">DSM 29007</strain>
    </source>
</reference>
<accession>A0A841GXN6</accession>
<feature type="chain" id="PRO_5032358608" evidence="6">
    <location>
        <begin position="34"/>
        <end position="250"/>
    </location>
</feature>
<keyword evidence="5" id="KW-0676">Redox-active center</keyword>
<protein>
    <submittedName>
        <fullName evidence="8">Protein-disulfide isomerase</fullName>
    </submittedName>
</protein>
<feature type="domain" description="Thioredoxin" evidence="7">
    <location>
        <begin position="20"/>
        <end position="234"/>
    </location>
</feature>
<dbReference type="AlphaFoldDB" id="A0A841GXN6"/>
<feature type="signal peptide" evidence="6">
    <location>
        <begin position="1"/>
        <end position="33"/>
    </location>
</feature>
<keyword evidence="9" id="KW-1185">Reference proteome</keyword>
<evidence type="ECO:0000313" key="8">
    <source>
        <dbReference type="EMBL" id="MBB6070507.1"/>
    </source>
</evidence>
<dbReference type="InterPro" id="IPR012336">
    <property type="entry name" value="Thioredoxin-like_fold"/>
</dbReference>
<keyword evidence="2 6" id="KW-0732">Signal</keyword>
<keyword evidence="4" id="KW-1015">Disulfide bond</keyword>
<comment type="caution">
    <text evidence="8">The sequence shown here is derived from an EMBL/GenBank/DDBJ whole genome shotgun (WGS) entry which is preliminary data.</text>
</comment>
<dbReference type="EMBL" id="JACHIA010000005">
    <property type="protein sequence ID" value="MBB6070507.1"/>
    <property type="molecule type" value="Genomic_DNA"/>
</dbReference>
<name>A0A841GXN6_9BACT</name>
<evidence type="ECO:0000259" key="7">
    <source>
        <dbReference type="PROSITE" id="PS51352"/>
    </source>
</evidence>
<dbReference type="InterPro" id="IPR013766">
    <property type="entry name" value="Thioredoxin_domain"/>
</dbReference>
<evidence type="ECO:0000256" key="6">
    <source>
        <dbReference type="SAM" id="SignalP"/>
    </source>
</evidence>
<evidence type="ECO:0000256" key="1">
    <source>
        <dbReference type="ARBA" id="ARBA00005791"/>
    </source>
</evidence>
<dbReference type="SUPFAM" id="SSF52833">
    <property type="entry name" value="Thioredoxin-like"/>
    <property type="match status" value="1"/>
</dbReference>
<keyword evidence="3" id="KW-0560">Oxidoreductase</keyword>
<evidence type="ECO:0000256" key="5">
    <source>
        <dbReference type="ARBA" id="ARBA00023284"/>
    </source>
</evidence>
<dbReference type="PANTHER" id="PTHR13887">
    <property type="entry name" value="GLUTATHIONE S-TRANSFERASE KAPPA"/>
    <property type="match status" value="1"/>
</dbReference>
<sequence length="250" mass="26489">MIRIRTPQPRHLRSLASAAALLLASVLATSACAQPGSTSQANGAASAVNVDSVVARADRGRMKGQENAPITIIEVSDFQCPFCRDFATTTYARLDSAYLRTGRVKMLYINLPLTSHRQAFAAAEAAMCAGAQDKFYAMHDRLFATQREWSGQADATTRFEGFAQQLGLNMAEFRDCTQNDRTASLIVNDAMQAAGAGIQGTPMFILNGGNGQQTSLNGAVPFEQFVQAIDSLSAGRGTPAPQPGAAPPAS</sequence>
<evidence type="ECO:0000256" key="4">
    <source>
        <dbReference type="ARBA" id="ARBA00023157"/>
    </source>
</evidence>
<dbReference type="GO" id="GO:0016491">
    <property type="term" value="F:oxidoreductase activity"/>
    <property type="evidence" value="ECO:0007669"/>
    <property type="project" value="UniProtKB-KW"/>
</dbReference>
<dbReference type="GO" id="GO:0016853">
    <property type="term" value="F:isomerase activity"/>
    <property type="evidence" value="ECO:0007669"/>
    <property type="project" value="UniProtKB-KW"/>
</dbReference>
<evidence type="ECO:0000313" key="9">
    <source>
        <dbReference type="Proteomes" id="UP000582837"/>
    </source>
</evidence>
<gene>
    <name evidence="8" type="ORF">HNQ61_002128</name>
</gene>
<dbReference type="Pfam" id="PF13462">
    <property type="entry name" value="Thioredoxin_4"/>
    <property type="match status" value="1"/>
</dbReference>
<dbReference type="PANTHER" id="PTHR13887:SF14">
    <property type="entry name" value="DISULFIDE BOND FORMATION PROTEIN D"/>
    <property type="match status" value="1"/>
</dbReference>
<evidence type="ECO:0000256" key="3">
    <source>
        <dbReference type="ARBA" id="ARBA00023002"/>
    </source>
</evidence>
<keyword evidence="8" id="KW-0413">Isomerase</keyword>
<evidence type="ECO:0000256" key="2">
    <source>
        <dbReference type="ARBA" id="ARBA00022729"/>
    </source>
</evidence>
<comment type="similarity">
    <text evidence="1">Belongs to the thioredoxin family. DsbA subfamily.</text>
</comment>
<proteinExistence type="inferred from homology"/>